<feature type="compositionally biased region" description="Acidic residues" evidence="10">
    <location>
        <begin position="122"/>
        <end position="134"/>
    </location>
</feature>
<dbReference type="Gene3D" id="1.20.5.3310">
    <property type="match status" value="1"/>
</dbReference>
<name>A0A381ZU99_9ZZZZ</name>
<dbReference type="InterPro" id="IPR018448">
    <property type="entry name" value="TatB"/>
</dbReference>
<accession>A0A381ZU99</accession>
<sequence length="154" mass="16890">MFGIGLPEMIIIAVVALIFIGPDKLPGVLRSIGKGLVELKRATSDVRSTVQEEMQKIEEEIELKEVRESAQDFKNELGGVANKIDPLTLSKFNSGDQKEVISDSIDESETDKAQTESVAENTEAETTDGSDEIDEKTPFSKNAESFENPRAEKS</sequence>
<dbReference type="GO" id="GO:0008320">
    <property type="term" value="F:protein transmembrane transporter activity"/>
    <property type="evidence" value="ECO:0007669"/>
    <property type="project" value="InterPro"/>
</dbReference>
<evidence type="ECO:0000256" key="2">
    <source>
        <dbReference type="ARBA" id="ARBA00022448"/>
    </source>
</evidence>
<keyword evidence="6" id="KW-1133">Transmembrane helix</keyword>
<dbReference type="HAMAP" id="MF_00237">
    <property type="entry name" value="TatB"/>
    <property type="match status" value="1"/>
</dbReference>
<keyword evidence="9" id="KW-0175">Coiled coil</keyword>
<keyword evidence="5" id="KW-0653">Protein transport</keyword>
<dbReference type="EMBL" id="UINC01022523">
    <property type="protein sequence ID" value="SVA92323.1"/>
    <property type="molecule type" value="Genomic_DNA"/>
</dbReference>
<dbReference type="PRINTS" id="PR01506">
    <property type="entry name" value="TATBPROTEIN"/>
</dbReference>
<keyword evidence="7" id="KW-0811">Translocation</keyword>
<dbReference type="Pfam" id="PF02416">
    <property type="entry name" value="TatA_B_E"/>
    <property type="match status" value="1"/>
</dbReference>
<dbReference type="GO" id="GO:0016020">
    <property type="term" value="C:membrane"/>
    <property type="evidence" value="ECO:0007669"/>
    <property type="project" value="UniProtKB-SubCell"/>
</dbReference>
<reference evidence="11" key="1">
    <citation type="submission" date="2018-05" db="EMBL/GenBank/DDBJ databases">
        <authorList>
            <person name="Lanie J.A."/>
            <person name="Ng W.-L."/>
            <person name="Kazmierczak K.M."/>
            <person name="Andrzejewski T.M."/>
            <person name="Davidsen T.M."/>
            <person name="Wayne K.J."/>
            <person name="Tettelin H."/>
            <person name="Glass J.I."/>
            <person name="Rusch D."/>
            <person name="Podicherti R."/>
            <person name="Tsui H.-C.T."/>
            <person name="Winkler M.E."/>
        </authorList>
    </citation>
    <scope>NUCLEOTIDE SEQUENCE</scope>
</reference>
<feature type="coiled-coil region" evidence="9">
    <location>
        <begin position="40"/>
        <end position="76"/>
    </location>
</feature>
<evidence type="ECO:0000256" key="3">
    <source>
        <dbReference type="ARBA" id="ARBA00022475"/>
    </source>
</evidence>
<evidence type="ECO:0000256" key="1">
    <source>
        <dbReference type="ARBA" id="ARBA00004167"/>
    </source>
</evidence>
<organism evidence="11">
    <name type="scientific">marine metagenome</name>
    <dbReference type="NCBI Taxonomy" id="408172"/>
    <lineage>
        <taxon>unclassified sequences</taxon>
        <taxon>metagenomes</taxon>
        <taxon>ecological metagenomes</taxon>
    </lineage>
</organism>
<keyword evidence="3" id="KW-1003">Cell membrane</keyword>
<evidence type="ECO:0000256" key="10">
    <source>
        <dbReference type="SAM" id="MobiDB-lite"/>
    </source>
</evidence>
<proteinExistence type="inferred from homology"/>
<keyword evidence="8" id="KW-0472">Membrane</keyword>
<dbReference type="InterPro" id="IPR003369">
    <property type="entry name" value="TatA/B/E"/>
</dbReference>
<evidence type="ECO:0000256" key="4">
    <source>
        <dbReference type="ARBA" id="ARBA00022692"/>
    </source>
</evidence>
<evidence type="ECO:0000256" key="8">
    <source>
        <dbReference type="ARBA" id="ARBA00023136"/>
    </source>
</evidence>
<dbReference type="PANTHER" id="PTHR33162:SF1">
    <property type="entry name" value="SEC-INDEPENDENT PROTEIN TRANSLOCASE PROTEIN TATA, CHLOROPLASTIC"/>
    <property type="match status" value="1"/>
</dbReference>
<evidence type="ECO:0000256" key="6">
    <source>
        <dbReference type="ARBA" id="ARBA00022989"/>
    </source>
</evidence>
<evidence type="ECO:0000256" key="5">
    <source>
        <dbReference type="ARBA" id="ARBA00022927"/>
    </source>
</evidence>
<dbReference type="GO" id="GO:0043953">
    <property type="term" value="P:protein transport by the Tat complex"/>
    <property type="evidence" value="ECO:0007669"/>
    <property type="project" value="InterPro"/>
</dbReference>
<feature type="region of interest" description="Disordered" evidence="10">
    <location>
        <begin position="95"/>
        <end position="154"/>
    </location>
</feature>
<dbReference type="NCBIfam" id="TIGR01410">
    <property type="entry name" value="tatB"/>
    <property type="match status" value="1"/>
</dbReference>
<evidence type="ECO:0000256" key="7">
    <source>
        <dbReference type="ARBA" id="ARBA00023010"/>
    </source>
</evidence>
<evidence type="ECO:0000256" key="9">
    <source>
        <dbReference type="SAM" id="Coils"/>
    </source>
</evidence>
<keyword evidence="4" id="KW-0812">Transmembrane</keyword>
<gene>
    <name evidence="11" type="ORF">METZ01_LOCUS145177</name>
</gene>
<protein>
    <recommendedName>
        <fullName evidence="12">Sec-independent protein translocase protein TatB</fullName>
    </recommendedName>
</protein>
<evidence type="ECO:0000313" key="11">
    <source>
        <dbReference type="EMBL" id="SVA92323.1"/>
    </source>
</evidence>
<evidence type="ECO:0008006" key="12">
    <source>
        <dbReference type="Google" id="ProtNLM"/>
    </source>
</evidence>
<keyword evidence="2" id="KW-0813">Transport</keyword>
<comment type="subcellular location">
    <subcellularLocation>
        <location evidence="1">Membrane</location>
        <topology evidence="1">Single-pass membrane protein</topology>
    </subcellularLocation>
</comment>
<dbReference type="AlphaFoldDB" id="A0A381ZU99"/>
<dbReference type="PANTHER" id="PTHR33162">
    <property type="entry name" value="SEC-INDEPENDENT PROTEIN TRANSLOCASE PROTEIN TATA, CHLOROPLASTIC"/>
    <property type="match status" value="1"/>
</dbReference>